<proteinExistence type="predicted"/>
<feature type="region of interest" description="Disordered" evidence="1">
    <location>
        <begin position="229"/>
        <end position="353"/>
    </location>
</feature>
<feature type="compositionally biased region" description="Low complexity" evidence="1">
    <location>
        <begin position="189"/>
        <end position="207"/>
    </location>
</feature>
<feature type="region of interest" description="Disordered" evidence="1">
    <location>
        <begin position="100"/>
        <end position="207"/>
    </location>
</feature>
<evidence type="ECO:0000259" key="2">
    <source>
        <dbReference type="Pfam" id="PF00498"/>
    </source>
</evidence>
<evidence type="ECO:0000256" key="1">
    <source>
        <dbReference type="SAM" id="MobiDB-lite"/>
    </source>
</evidence>
<dbReference type="Proteomes" id="UP000807716">
    <property type="component" value="Unassembled WGS sequence"/>
</dbReference>
<protein>
    <recommendedName>
        <fullName evidence="2">FHA domain-containing protein</fullName>
    </recommendedName>
</protein>
<dbReference type="Pfam" id="PF00498">
    <property type="entry name" value="FHA"/>
    <property type="match status" value="1"/>
</dbReference>
<dbReference type="GO" id="GO:0016787">
    <property type="term" value="F:hydrolase activity"/>
    <property type="evidence" value="ECO:0007669"/>
    <property type="project" value="UniProtKB-KW"/>
</dbReference>
<dbReference type="EMBL" id="JAAAJB010000013">
    <property type="protein sequence ID" value="KAG0270028.1"/>
    <property type="molecule type" value="Genomic_DNA"/>
</dbReference>
<reference evidence="3" key="1">
    <citation type="journal article" date="2020" name="Fungal Divers.">
        <title>Resolving the Mortierellaceae phylogeny through synthesis of multi-gene phylogenetics and phylogenomics.</title>
        <authorList>
            <person name="Vandepol N."/>
            <person name="Liber J."/>
            <person name="Desiro A."/>
            <person name="Na H."/>
            <person name="Kennedy M."/>
            <person name="Barry K."/>
            <person name="Grigoriev I.V."/>
            <person name="Miller A.N."/>
            <person name="O'Donnell K."/>
            <person name="Stajich J.E."/>
            <person name="Bonito G."/>
        </authorList>
    </citation>
    <scope>NUCLEOTIDE SEQUENCE</scope>
    <source>
        <strain evidence="3">BC1065</strain>
    </source>
</reference>
<name>A0A9P6QNG2_9FUNG</name>
<sequence>MSDTACIFTYLASGLEIRLPINGQLVLGRGTILDIKAIHMSRRQVEITSVNRQVYITRQGTNKSLLNGTELHKGRSTELKDGDCLTLLEKEYPIKVSIPPAPAKATLTPSVSATSSSSTTPVPSGVAASSVKKSSANGVEQHKPGEQDAAVSNHHSSASGLPSVTPVPSEANSAAAAAAAAPTAPPAPAAAGAQATTTTTGTTTAAAPLPQPLSVAAEASEMEVAHQLQADVRKERQQQQQQKQQAETNSVAEDEKIESAKPLHASTTTTTKNTKTKTTTDVDVMASELEDADMQEDGPGRSSESESEHGTDSGLGRNNRRASFPSRRKEGHDSSNSNGLGNDSNKDDLLASGDDDAVMVGDYLSDESSFVCSDLSDLEAEGNDGHFGFAKIHKIKRQGRVEVLH</sequence>
<organism evidence="3 4">
    <name type="scientific">Actinomortierella ambigua</name>
    <dbReference type="NCBI Taxonomy" id="1343610"/>
    <lineage>
        <taxon>Eukaryota</taxon>
        <taxon>Fungi</taxon>
        <taxon>Fungi incertae sedis</taxon>
        <taxon>Mucoromycota</taxon>
        <taxon>Mortierellomycotina</taxon>
        <taxon>Mortierellomycetes</taxon>
        <taxon>Mortierellales</taxon>
        <taxon>Mortierellaceae</taxon>
        <taxon>Actinomortierella</taxon>
    </lineage>
</organism>
<dbReference type="GO" id="GO:0005634">
    <property type="term" value="C:nucleus"/>
    <property type="evidence" value="ECO:0007669"/>
    <property type="project" value="UniProtKB-SubCell"/>
</dbReference>
<gene>
    <name evidence="3" type="ORF">DFQ27_000992</name>
</gene>
<keyword evidence="4" id="KW-1185">Reference proteome</keyword>
<dbReference type="InterPro" id="IPR000253">
    <property type="entry name" value="FHA_dom"/>
</dbReference>
<feature type="domain" description="FHA" evidence="2">
    <location>
        <begin position="33"/>
        <end position="86"/>
    </location>
</feature>
<evidence type="ECO:0000313" key="4">
    <source>
        <dbReference type="Proteomes" id="UP000807716"/>
    </source>
</evidence>
<feature type="compositionally biased region" description="Low complexity" evidence="1">
    <location>
        <begin position="334"/>
        <end position="343"/>
    </location>
</feature>
<dbReference type="SUPFAM" id="SSF49879">
    <property type="entry name" value="SMAD/FHA domain"/>
    <property type="match status" value="1"/>
</dbReference>
<dbReference type="AlphaFoldDB" id="A0A9P6QNG2"/>
<dbReference type="InterPro" id="IPR008984">
    <property type="entry name" value="SMAD_FHA_dom_sf"/>
</dbReference>
<comment type="caution">
    <text evidence="3">The sequence shown here is derived from an EMBL/GenBank/DDBJ whole genome shotgun (WGS) entry which is preliminary data.</text>
</comment>
<feature type="compositionally biased region" description="Low complexity" evidence="1">
    <location>
        <begin position="105"/>
        <end position="139"/>
    </location>
</feature>
<accession>A0A9P6QNG2</accession>
<evidence type="ECO:0000313" key="3">
    <source>
        <dbReference type="EMBL" id="KAG0270028.1"/>
    </source>
</evidence>
<feature type="compositionally biased region" description="Low complexity" evidence="1">
    <location>
        <begin position="267"/>
        <end position="279"/>
    </location>
</feature>
<feature type="compositionally biased region" description="Polar residues" evidence="1">
    <location>
        <begin position="153"/>
        <end position="162"/>
    </location>
</feature>
<dbReference type="OrthoDB" id="2444046at2759"/>
<dbReference type="Gene3D" id="2.60.200.20">
    <property type="match status" value="1"/>
</dbReference>
<dbReference type="CDD" id="cd22671">
    <property type="entry name" value="FHA_APTX-like"/>
    <property type="match status" value="1"/>
</dbReference>